<sequence length="353" mass="36115">MSVDSKAAPNSMMSDAFASLRKLAPGLGFAAVISIIAYIAAPLVAKVAPIPAIIIALIIGVALNPVAVRPIYQPGITFAVKKILRWAVALLGLKIALGDIYGIGLGAALIVIVAMAATVLAGLAMARLLGQAEEYGALAGVGTAVCGASATLATATALPDYRGKEADVVFVVVAVNALSTVAMIAYPAICRWLGFSDHLTGVMLGATIHDVAQVVGAGYAVSDTAGNSAVIVKLYRVFLLLPVVMIVGWYFVRRGAAAGHAKVPVPVFAIMFLVLCVINSVVPLAPPLMPIYAPIKSFLGEASTWGLLLAIAALGLGTSFGAVRALGLRHIATVTVTTIVILVVATGGLMLLR</sequence>
<comment type="similarity">
    <text evidence="2">Belongs to the UPF0324 family.</text>
</comment>
<dbReference type="Proteomes" id="UP000236884">
    <property type="component" value="Chromosome"/>
</dbReference>
<feature type="transmembrane region" description="Helical" evidence="7">
    <location>
        <begin position="50"/>
        <end position="71"/>
    </location>
</feature>
<feature type="transmembrane region" description="Helical" evidence="7">
    <location>
        <begin position="330"/>
        <end position="352"/>
    </location>
</feature>
<evidence type="ECO:0000256" key="1">
    <source>
        <dbReference type="ARBA" id="ARBA00004651"/>
    </source>
</evidence>
<keyword evidence="6 7" id="KW-0472">Membrane</keyword>
<evidence type="ECO:0000313" key="9">
    <source>
        <dbReference type="Proteomes" id="UP000236884"/>
    </source>
</evidence>
<evidence type="ECO:0000256" key="2">
    <source>
        <dbReference type="ARBA" id="ARBA00007977"/>
    </source>
</evidence>
<evidence type="ECO:0008006" key="10">
    <source>
        <dbReference type="Google" id="ProtNLM"/>
    </source>
</evidence>
<dbReference type="GO" id="GO:0005886">
    <property type="term" value="C:plasma membrane"/>
    <property type="evidence" value="ECO:0007669"/>
    <property type="project" value="UniProtKB-SubCell"/>
</dbReference>
<feature type="transmembrane region" description="Helical" evidence="7">
    <location>
        <begin position="168"/>
        <end position="189"/>
    </location>
</feature>
<dbReference type="RefSeq" id="WP_245408594.1">
    <property type="nucleotide sequence ID" value="NZ_AP014946.1"/>
</dbReference>
<evidence type="ECO:0000256" key="4">
    <source>
        <dbReference type="ARBA" id="ARBA00022692"/>
    </source>
</evidence>
<keyword evidence="4 7" id="KW-0812">Transmembrane</keyword>
<feature type="transmembrane region" description="Helical" evidence="7">
    <location>
        <begin position="107"/>
        <end position="128"/>
    </location>
</feature>
<dbReference type="AlphaFoldDB" id="A0A0S3Q0R6"/>
<feature type="transmembrane region" description="Helical" evidence="7">
    <location>
        <begin position="234"/>
        <end position="252"/>
    </location>
</feature>
<evidence type="ECO:0000256" key="6">
    <source>
        <dbReference type="ARBA" id="ARBA00023136"/>
    </source>
</evidence>
<keyword evidence="9" id="KW-1185">Reference proteome</keyword>
<name>A0A0S3Q0R6_9BRAD</name>
<feature type="transmembrane region" description="Helical" evidence="7">
    <location>
        <begin position="135"/>
        <end position="156"/>
    </location>
</feature>
<dbReference type="PANTHER" id="PTHR30106">
    <property type="entry name" value="INNER MEMBRANE PROTEIN YEIH-RELATED"/>
    <property type="match status" value="1"/>
</dbReference>
<dbReference type="EMBL" id="AP014946">
    <property type="protein sequence ID" value="BAT61801.1"/>
    <property type="molecule type" value="Genomic_DNA"/>
</dbReference>
<keyword evidence="5 7" id="KW-1133">Transmembrane helix</keyword>
<comment type="subcellular location">
    <subcellularLocation>
        <location evidence="1">Cell membrane</location>
        <topology evidence="1">Multi-pass membrane protein</topology>
    </subcellularLocation>
</comment>
<feature type="transmembrane region" description="Helical" evidence="7">
    <location>
        <begin position="23"/>
        <end position="44"/>
    </location>
</feature>
<evidence type="ECO:0000256" key="3">
    <source>
        <dbReference type="ARBA" id="ARBA00022475"/>
    </source>
</evidence>
<evidence type="ECO:0000256" key="5">
    <source>
        <dbReference type="ARBA" id="ARBA00022989"/>
    </source>
</evidence>
<evidence type="ECO:0000313" key="8">
    <source>
        <dbReference type="EMBL" id="BAT61801.1"/>
    </source>
</evidence>
<proteinExistence type="inferred from homology"/>
<reference evidence="8 9" key="1">
    <citation type="submission" date="2015-08" db="EMBL/GenBank/DDBJ databases">
        <title>Investigation of the bacterial diversity of lava forest soil.</title>
        <authorList>
            <person name="Lee J.S."/>
        </authorList>
    </citation>
    <scope>NUCLEOTIDE SEQUENCE [LARGE SCALE GENOMIC DNA]</scope>
    <source>
        <strain evidence="8 9">GJW-30</strain>
    </source>
</reference>
<evidence type="ECO:0000256" key="7">
    <source>
        <dbReference type="SAM" id="Phobius"/>
    </source>
</evidence>
<accession>A0A0S3Q0R6</accession>
<dbReference type="KEGG" id="vgo:GJW-30_1_04362"/>
<organism evidence="8 9">
    <name type="scientific">Variibacter gotjawalensis</name>
    <dbReference type="NCBI Taxonomy" id="1333996"/>
    <lineage>
        <taxon>Bacteria</taxon>
        <taxon>Pseudomonadati</taxon>
        <taxon>Pseudomonadota</taxon>
        <taxon>Alphaproteobacteria</taxon>
        <taxon>Hyphomicrobiales</taxon>
        <taxon>Nitrobacteraceae</taxon>
        <taxon>Variibacter</taxon>
    </lineage>
</organism>
<protein>
    <recommendedName>
        <fullName evidence="10">Sulfate exporter family transporter</fullName>
    </recommendedName>
</protein>
<keyword evidence="3" id="KW-1003">Cell membrane</keyword>
<dbReference type="InterPro" id="IPR018383">
    <property type="entry name" value="UPF0324_pro"/>
</dbReference>
<feature type="transmembrane region" description="Helical" evidence="7">
    <location>
        <begin position="305"/>
        <end position="323"/>
    </location>
</feature>
<dbReference type="Pfam" id="PF03601">
    <property type="entry name" value="Cons_hypoth698"/>
    <property type="match status" value="1"/>
</dbReference>
<feature type="transmembrane region" description="Helical" evidence="7">
    <location>
        <begin position="264"/>
        <end position="285"/>
    </location>
</feature>
<feature type="transmembrane region" description="Helical" evidence="7">
    <location>
        <begin position="83"/>
        <end position="101"/>
    </location>
</feature>
<gene>
    <name evidence="8" type="ORF">GJW-30_1_04362</name>
</gene>
<dbReference type="PANTHER" id="PTHR30106:SF2">
    <property type="entry name" value="UPF0324 INNER MEMBRANE PROTEIN YEIH"/>
    <property type="match status" value="1"/>
</dbReference>